<dbReference type="InterPro" id="IPR001242">
    <property type="entry name" value="Condensation_dom"/>
</dbReference>
<dbReference type="SUPFAM" id="SSF52777">
    <property type="entry name" value="CoA-dependent acyltransferases"/>
    <property type="match status" value="2"/>
</dbReference>
<dbReference type="PANTHER" id="PTHR45527:SF1">
    <property type="entry name" value="FATTY ACID SYNTHASE"/>
    <property type="match status" value="1"/>
</dbReference>
<gene>
    <name evidence="2" type="ORF">Prum_006070</name>
</gene>
<organism evidence="2 3">
    <name type="scientific">Phytohabitans rumicis</name>
    <dbReference type="NCBI Taxonomy" id="1076125"/>
    <lineage>
        <taxon>Bacteria</taxon>
        <taxon>Bacillati</taxon>
        <taxon>Actinomycetota</taxon>
        <taxon>Actinomycetes</taxon>
        <taxon>Micromonosporales</taxon>
        <taxon>Micromonosporaceae</taxon>
    </lineage>
</organism>
<dbReference type="Gene3D" id="3.30.559.30">
    <property type="entry name" value="Nonribosomal peptide synthetase, condensation domain"/>
    <property type="match status" value="1"/>
</dbReference>
<proteinExistence type="predicted"/>
<dbReference type="PANTHER" id="PTHR45527">
    <property type="entry name" value="NONRIBOSOMAL PEPTIDE SYNTHETASE"/>
    <property type="match status" value="1"/>
</dbReference>
<protein>
    <recommendedName>
        <fullName evidence="1">Condensation domain-containing protein</fullName>
    </recommendedName>
</protein>
<evidence type="ECO:0000313" key="3">
    <source>
        <dbReference type="Proteomes" id="UP000482960"/>
    </source>
</evidence>
<dbReference type="GO" id="GO:0031177">
    <property type="term" value="F:phosphopantetheine binding"/>
    <property type="evidence" value="ECO:0007669"/>
    <property type="project" value="TreeGrafter"/>
</dbReference>
<evidence type="ECO:0000313" key="2">
    <source>
        <dbReference type="EMBL" id="GFJ86965.1"/>
    </source>
</evidence>
<accession>A0A6V8L2N0</accession>
<feature type="domain" description="Condensation" evidence="1">
    <location>
        <begin position="39"/>
        <end position="326"/>
    </location>
</feature>
<keyword evidence="3" id="KW-1185">Reference proteome</keyword>
<dbReference type="GO" id="GO:0043041">
    <property type="term" value="P:amino acid activation for nonribosomal peptide biosynthetic process"/>
    <property type="evidence" value="ECO:0007669"/>
    <property type="project" value="TreeGrafter"/>
</dbReference>
<comment type="caution">
    <text evidence="2">The sequence shown here is derived from an EMBL/GenBank/DDBJ whole genome shotgun (WGS) entry which is preliminary data.</text>
</comment>
<reference evidence="2 3" key="2">
    <citation type="submission" date="2020-03" db="EMBL/GenBank/DDBJ databases">
        <authorList>
            <person name="Ichikawa N."/>
            <person name="Kimura A."/>
            <person name="Kitahashi Y."/>
            <person name="Uohara A."/>
        </authorList>
    </citation>
    <scope>NUCLEOTIDE SEQUENCE [LARGE SCALE GENOMIC DNA]</scope>
    <source>
        <strain evidence="2 3">NBRC 108638</strain>
    </source>
</reference>
<sequence>MAVPLTWGQRALWTAIQRRGAEQALMSMRRVVAVPRGAPADVDSVARAIGVLIGRHSSLRTRIQTLDGQPYQVVVDSGELPLLSREAGEPDGGAAVAHAVAEELAAAPFDHAGEWPQRVALVRDGDRVRQVALAFSHTTVDFRAVEILLRELRLLLLRGHVRTPAPLQSVDIARLEQGPDRARSERAVAHWVSGYDQLPTDTLPPVGPPLTPRFQRVVLVSEAADTAIRLAATRHRVTSTTVLLAAVAVVISVWSGTDVCGMHSMVHNRALDGYRDAIAKLNQVGLVVVDTRDRPSFAELLSRVFRAAVRGYRHAHYDPAQLRAAFQAAGHPYENGVSPHCFFNDIRLSTDADLFGHATDEADVRAAMRRSTVAVAEGFERFTWRLRVQVLDAPRGVGIAVTGDTAYLPPPVAERFLHDVERVLIEAAFGDVPWPWLSMTTTPGGANRD</sequence>
<dbReference type="Pfam" id="PF00668">
    <property type="entry name" value="Condensation"/>
    <property type="match status" value="1"/>
</dbReference>
<reference evidence="2 3" key="1">
    <citation type="submission" date="2020-03" db="EMBL/GenBank/DDBJ databases">
        <title>Whole genome shotgun sequence of Phytohabitans rumicis NBRC 108638.</title>
        <authorList>
            <person name="Komaki H."/>
            <person name="Tamura T."/>
        </authorList>
    </citation>
    <scope>NUCLEOTIDE SEQUENCE [LARGE SCALE GENOMIC DNA]</scope>
    <source>
        <strain evidence="2 3">NBRC 108638</strain>
    </source>
</reference>
<dbReference type="GO" id="GO:0005737">
    <property type="term" value="C:cytoplasm"/>
    <property type="evidence" value="ECO:0007669"/>
    <property type="project" value="TreeGrafter"/>
</dbReference>
<dbReference type="GO" id="GO:0003824">
    <property type="term" value="F:catalytic activity"/>
    <property type="evidence" value="ECO:0007669"/>
    <property type="project" value="InterPro"/>
</dbReference>
<dbReference type="RefSeq" id="WP_173073713.1">
    <property type="nucleotide sequence ID" value="NZ_BAABJB010000026.1"/>
</dbReference>
<name>A0A6V8L2N0_9ACTN</name>
<evidence type="ECO:0000259" key="1">
    <source>
        <dbReference type="Pfam" id="PF00668"/>
    </source>
</evidence>
<dbReference type="GO" id="GO:0044550">
    <property type="term" value="P:secondary metabolite biosynthetic process"/>
    <property type="evidence" value="ECO:0007669"/>
    <property type="project" value="TreeGrafter"/>
</dbReference>
<dbReference type="AlphaFoldDB" id="A0A6V8L2N0"/>
<dbReference type="Proteomes" id="UP000482960">
    <property type="component" value="Unassembled WGS sequence"/>
</dbReference>
<dbReference type="GO" id="GO:0008610">
    <property type="term" value="P:lipid biosynthetic process"/>
    <property type="evidence" value="ECO:0007669"/>
    <property type="project" value="UniProtKB-ARBA"/>
</dbReference>
<dbReference type="Gene3D" id="3.30.559.10">
    <property type="entry name" value="Chloramphenicol acetyltransferase-like domain"/>
    <property type="match status" value="1"/>
</dbReference>
<dbReference type="EMBL" id="BLPG01000001">
    <property type="protein sequence ID" value="GFJ86965.1"/>
    <property type="molecule type" value="Genomic_DNA"/>
</dbReference>
<dbReference type="InterPro" id="IPR023213">
    <property type="entry name" value="CAT-like_dom_sf"/>
</dbReference>